<reference evidence="3" key="2">
    <citation type="submission" date="2025-08" db="UniProtKB">
        <authorList>
            <consortium name="Ensembl"/>
        </authorList>
    </citation>
    <scope>IDENTIFICATION</scope>
</reference>
<name>A0A665WXM0_ECHNA</name>
<dbReference type="AlphaFoldDB" id="A0A665WXM0"/>
<dbReference type="GO" id="GO:0004493">
    <property type="term" value="F:methylmalonyl-CoA epimerase activity"/>
    <property type="evidence" value="ECO:0007669"/>
    <property type="project" value="TreeGrafter"/>
</dbReference>
<evidence type="ECO:0000256" key="1">
    <source>
        <dbReference type="ARBA" id="ARBA00022723"/>
    </source>
</evidence>
<dbReference type="PANTHER" id="PTHR43048">
    <property type="entry name" value="METHYLMALONYL-COA EPIMERASE"/>
    <property type="match status" value="1"/>
</dbReference>
<dbReference type="InParanoid" id="A0A665WXM0"/>
<feature type="transmembrane region" description="Helical" evidence="2">
    <location>
        <begin position="6"/>
        <end position="27"/>
    </location>
</feature>
<keyword evidence="2" id="KW-1133">Transmembrane helix</keyword>
<reference evidence="3" key="3">
    <citation type="submission" date="2025-09" db="UniProtKB">
        <authorList>
            <consortium name="Ensembl"/>
        </authorList>
    </citation>
    <scope>IDENTIFICATION</scope>
</reference>
<sequence length="141" mass="15930">NQYIYIYIYIYTHIYIFSLLSTLVAGLSRCSCLGLLRSHEGHHQGIPRSLWELMRLSHAVIAVPDMEKATVPLPEHGVYIVIVELGNTKLELLHLLGEKSSITGLLQKKNLCWPDGPNPHADLMFLHRKDCDGVLVEVEEA</sequence>
<keyword evidence="1" id="KW-0479">Metal-binding</keyword>
<keyword evidence="4" id="KW-1185">Reference proteome</keyword>
<keyword evidence="2" id="KW-0812">Transmembrane</keyword>
<reference evidence="3" key="1">
    <citation type="submission" date="2021-04" db="EMBL/GenBank/DDBJ databases">
        <authorList>
            <consortium name="Wellcome Sanger Institute Data Sharing"/>
        </authorList>
    </citation>
    <scope>NUCLEOTIDE SEQUENCE [LARGE SCALE GENOMIC DNA]</scope>
</reference>
<dbReference type="Ensembl" id="ENSENLT00000050019.1">
    <property type="protein sequence ID" value="ENSENLP00000048823.1"/>
    <property type="gene ID" value="ENSENLG00000020568.1"/>
</dbReference>
<dbReference type="GO" id="GO:0005739">
    <property type="term" value="C:mitochondrion"/>
    <property type="evidence" value="ECO:0007669"/>
    <property type="project" value="TreeGrafter"/>
</dbReference>
<keyword evidence="2" id="KW-0472">Membrane</keyword>
<dbReference type="InterPro" id="IPR029068">
    <property type="entry name" value="Glyas_Bleomycin-R_OHBP_Dase"/>
</dbReference>
<evidence type="ECO:0000313" key="4">
    <source>
        <dbReference type="Proteomes" id="UP000472264"/>
    </source>
</evidence>
<dbReference type="GO" id="GO:0046491">
    <property type="term" value="P:L-methylmalonyl-CoA metabolic process"/>
    <property type="evidence" value="ECO:0007669"/>
    <property type="project" value="TreeGrafter"/>
</dbReference>
<dbReference type="GO" id="GO:0046872">
    <property type="term" value="F:metal ion binding"/>
    <property type="evidence" value="ECO:0007669"/>
    <property type="project" value="UniProtKB-KW"/>
</dbReference>
<dbReference type="PANTHER" id="PTHR43048:SF3">
    <property type="entry name" value="METHYLMALONYL-COA EPIMERASE, MITOCHONDRIAL"/>
    <property type="match status" value="1"/>
</dbReference>
<evidence type="ECO:0000256" key="2">
    <source>
        <dbReference type="SAM" id="Phobius"/>
    </source>
</evidence>
<dbReference type="Proteomes" id="UP000472264">
    <property type="component" value="Chromosome 3"/>
</dbReference>
<organism evidence="3 4">
    <name type="scientific">Echeneis naucrates</name>
    <name type="common">Live sharksucker</name>
    <dbReference type="NCBI Taxonomy" id="173247"/>
    <lineage>
        <taxon>Eukaryota</taxon>
        <taxon>Metazoa</taxon>
        <taxon>Chordata</taxon>
        <taxon>Craniata</taxon>
        <taxon>Vertebrata</taxon>
        <taxon>Euteleostomi</taxon>
        <taxon>Actinopterygii</taxon>
        <taxon>Neopterygii</taxon>
        <taxon>Teleostei</taxon>
        <taxon>Neoteleostei</taxon>
        <taxon>Acanthomorphata</taxon>
        <taxon>Carangaria</taxon>
        <taxon>Carangiformes</taxon>
        <taxon>Echeneidae</taxon>
        <taxon>Echeneis</taxon>
    </lineage>
</organism>
<protein>
    <submittedName>
        <fullName evidence="3">Uncharacterized protein</fullName>
    </submittedName>
</protein>
<dbReference type="SUPFAM" id="SSF54593">
    <property type="entry name" value="Glyoxalase/Bleomycin resistance protein/Dihydroxybiphenyl dioxygenase"/>
    <property type="match status" value="1"/>
</dbReference>
<accession>A0A665WXM0</accession>
<dbReference type="InterPro" id="IPR051785">
    <property type="entry name" value="MMCE/EMCE_epimerase"/>
</dbReference>
<evidence type="ECO:0000313" key="3">
    <source>
        <dbReference type="Ensembl" id="ENSENLP00000048823.1"/>
    </source>
</evidence>
<proteinExistence type="predicted"/>